<dbReference type="SUPFAM" id="SSF63446">
    <property type="entry name" value="Type I dockerin domain"/>
    <property type="match status" value="1"/>
</dbReference>
<evidence type="ECO:0000256" key="1">
    <source>
        <dbReference type="ARBA" id="ARBA00004613"/>
    </source>
</evidence>
<dbReference type="eggNOG" id="arCOG01153">
    <property type="taxonomic scope" value="Archaea"/>
</dbReference>
<keyword evidence="2" id="KW-0964">Secreted</keyword>
<feature type="compositionally biased region" description="Polar residues" evidence="4">
    <location>
        <begin position="1"/>
        <end position="18"/>
    </location>
</feature>
<gene>
    <name evidence="7" type="ORF">C474_09167</name>
</gene>
<dbReference type="NCBIfam" id="NF033679">
    <property type="entry name" value="DNRLRE_dom"/>
    <property type="match status" value="1"/>
</dbReference>
<dbReference type="InterPro" id="IPR051918">
    <property type="entry name" value="STPP_CPPED1"/>
</dbReference>
<reference evidence="7 8" key="1">
    <citation type="journal article" date="2014" name="PLoS Genet.">
        <title>Phylogenetically driven sequencing of extremely halophilic archaea reveals strategies for static and dynamic osmo-response.</title>
        <authorList>
            <person name="Becker E.A."/>
            <person name="Seitzer P.M."/>
            <person name="Tritt A."/>
            <person name="Larsen D."/>
            <person name="Krusor M."/>
            <person name="Yao A.I."/>
            <person name="Wu D."/>
            <person name="Madern D."/>
            <person name="Eisen J.A."/>
            <person name="Darling A.E."/>
            <person name="Facciotti M.T."/>
        </authorList>
    </citation>
    <scope>NUCLEOTIDE SEQUENCE [LARGE SCALE GENOMIC DNA]</scope>
    <source>
        <strain evidence="7 8">JCM 14848</strain>
    </source>
</reference>
<dbReference type="GO" id="GO:0000272">
    <property type="term" value="P:polysaccharide catabolic process"/>
    <property type="evidence" value="ECO:0007669"/>
    <property type="project" value="InterPro"/>
</dbReference>
<dbReference type="InterPro" id="IPR036439">
    <property type="entry name" value="Dockerin_dom_sf"/>
</dbReference>
<evidence type="ECO:0000256" key="3">
    <source>
        <dbReference type="ARBA" id="ARBA00022729"/>
    </source>
</evidence>
<feature type="compositionally biased region" description="Acidic residues" evidence="4">
    <location>
        <begin position="572"/>
        <end position="584"/>
    </location>
</feature>
<comment type="caution">
    <text evidence="7">The sequence shown here is derived from an EMBL/GenBank/DDBJ whole genome shotgun (WGS) entry which is preliminary data.</text>
</comment>
<dbReference type="Gene3D" id="3.60.21.10">
    <property type="match status" value="1"/>
</dbReference>
<dbReference type="PATRIC" id="fig|1227487.5.peg.1843"/>
<accession>M0DBA3</accession>
<dbReference type="PANTHER" id="PTHR43143:SF5">
    <property type="entry name" value="SECRETED PROTEIN"/>
    <property type="match status" value="1"/>
</dbReference>
<comment type="subcellular location">
    <subcellularLocation>
        <location evidence="1">Secreted</location>
    </subcellularLocation>
</comment>
<dbReference type="SUPFAM" id="SSF56300">
    <property type="entry name" value="Metallo-dependent phosphatases"/>
    <property type="match status" value="1"/>
</dbReference>
<evidence type="ECO:0000313" key="7">
    <source>
        <dbReference type="EMBL" id="ELZ31459.1"/>
    </source>
</evidence>
<sequence length="626" mass="66902">MANILSKNQSMRRLQANDSDGDPAGLTATRRTVLKALGVSAGLAGFGASTGMAAQSDESWSVVTLPDTQFYARDMTRYPAEMTQWIADNHTEEKENIAFVSHVGDVVENADTIAEWEHMDDAMSTLDGVVPYSTVPGNHDWEENMERSSSIANYKEYFGASRYEAREYFGGAGPTNGDPNRDDLNTYQLFSAGGYDFLHLALEWEPPGSVDDPSTPLGWAQQVLDEHPDRATILTTHSYLRNPPARLDRVQEKGDKDGNSGQTVWEELVAPNAQVFMVLCGHWYKEDAEADQISTNESGEEVYEMLANYQAREDGGHGLLRQIEFQPGEGGSSDAPDRIQMRTYSPVTGVEDDEDSTFGFDLDFDARFGSESAESPETAFQQGADGYGGTVDTTLYESDPMTAFGSDETMVVDSDEPPNSGSAAQALLRFDDVVGDGDGQIPAGSTVDAATLVLECVNDGDGATVHQMRTGWDDGDTWDSVGGGIRTDGTDAASDAVAETGPVEVGMFAVDVTQSVQAWVDGDRNLGWAFAPTGPDGCDLKTAESDNPPRLTVQYTASDGGGGGDDTVTGDVDGDGDVDEEDVEAIQRSVAGEDVDIDADAADVDGDGDVDIGDAIGARNISEEGQ</sequence>
<dbReference type="Proteomes" id="UP000011513">
    <property type="component" value="Unassembled WGS sequence"/>
</dbReference>
<feature type="compositionally biased region" description="Acidic residues" evidence="4">
    <location>
        <begin position="593"/>
        <end position="612"/>
    </location>
</feature>
<proteinExistence type="predicted"/>
<dbReference type="EMBL" id="AOIV01000021">
    <property type="protein sequence ID" value="ELZ31459.1"/>
    <property type="molecule type" value="Genomic_DNA"/>
</dbReference>
<dbReference type="InterPro" id="IPR018247">
    <property type="entry name" value="EF_Hand_1_Ca_BS"/>
</dbReference>
<dbReference type="InParanoid" id="M0DBA3"/>
<organism evidence="7 8">
    <name type="scientific">Halogeometricum pallidum JCM 14848</name>
    <dbReference type="NCBI Taxonomy" id="1227487"/>
    <lineage>
        <taxon>Archaea</taxon>
        <taxon>Methanobacteriati</taxon>
        <taxon>Methanobacteriota</taxon>
        <taxon>Stenosarchaea group</taxon>
        <taxon>Halobacteria</taxon>
        <taxon>Halobacteriales</taxon>
        <taxon>Haloferacaceae</taxon>
        <taxon>Halogeometricum</taxon>
    </lineage>
</organism>
<keyword evidence="3" id="KW-0732">Signal</keyword>
<dbReference type="GO" id="GO:0005576">
    <property type="term" value="C:extracellular region"/>
    <property type="evidence" value="ECO:0007669"/>
    <property type="project" value="UniProtKB-SubCell"/>
</dbReference>
<dbReference type="Pfam" id="PF00149">
    <property type="entry name" value="Metallophos"/>
    <property type="match status" value="1"/>
</dbReference>
<dbReference type="AlphaFoldDB" id="M0DBA3"/>
<dbReference type="GO" id="GO:0016787">
    <property type="term" value="F:hydrolase activity"/>
    <property type="evidence" value="ECO:0007669"/>
    <property type="project" value="InterPro"/>
</dbReference>
<evidence type="ECO:0000313" key="8">
    <source>
        <dbReference type="Proteomes" id="UP000011513"/>
    </source>
</evidence>
<name>M0DBA3_HALPD</name>
<protein>
    <submittedName>
        <fullName evidence="7">Serine/threonine phosphatase</fullName>
    </submittedName>
</protein>
<feature type="domain" description="Carbohydrate-binding module family 96" evidence="6">
    <location>
        <begin position="392"/>
        <end position="554"/>
    </location>
</feature>
<dbReference type="Pfam" id="PF24517">
    <property type="entry name" value="CBM96"/>
    <property type="match status" value="1"/>
</dbReference>
<dbReference type="Gene3D" id="1.10.1330.10">
    <property type="entry name" value="Dockerin domain"/>
    <property type="match status" value="1"/>
</dbReference>
<evidence type="ECO:0000256" key="4">
    <source>
        <dbReference type="SAM" id="MobiDB-lite"/>
    </source>
</evidence>
<dbReference type="InterPro" id="IPR029052">
    <property type="entry name" value="Metallo-depent_PP-like"/>
</dbReference>
<dbReference type="InterPro" id="IPR004843">
    <property type="entry name" value="Calcineurin-like_PHP"/>
</dbReference>
<evidence type="ECO:0000259" key="6">
    <source>
        <dbReference type="Pfam" id="PF24517"/>
    </source>
</evidence>
<evidence type="ECO:0000256" key="2">
    <source>
        <dbReference type="ARBA" id="ARBA00022525"/>
    </source>
</evidence>
<dbReference type="PANTHER" id="PTHR43143">
    <property type="entry name" value="METALLOPHOSPHOESTERASE, CALCINEURIN SUPERFAMILY"/>
    <property type="match status" value="1"/>
</dbReference>
<feature type="domain" description="Calcineurin-like phosphoesterase" evidence="5">
    <location>
        <begin position="90"/>
        <end position="283"/>
    </location>
</feature>
<keyword evidence="8" id="KW-1185">Reference proteome</keyword>
<dbReference type="InterPro" id="IPR055372">
    <property type="entry name" value="CBM96"/>
</dbReference>
<dbReference type="PROSITE" id="PS00018">
    <property type="entry name" value="EF_HAND_1"/>
    <property type="match status" value="1"/>
</dbReference>
<feature type="region of interest" description="Disordered" evidence="4">
    <location>
        <begin position="555"/>
        <end position="626"/>
    </location>
</feature>
<feature type="region of interest" description="Disordered" evidence="4">
    <location>
        <begin position="1"/>
        <end position="25"/>
    </location>
</feature>
<evidence type="ECO:0000259" key="5">
    <source>
        <dbReference type="Pfam" id="PF00149"/>
    </source>
</evidence>